<keyword evidence="3" id="KW-1185">Reference proteome</keyword>
<dbReference type="RefSeq" id="WP_146504960.1">
    <property type="nucleotide sequence ID" value="NZ_SJPG01000001.1"/>
</dbReference>
<keyword evidence="1" id="KW-0472">Membrane</keyword>
<dbReference type="InterPro" id="IPR035437">
    <property type="entry name" value="SNase_OB-fold_sf"/>
</dbReference>
<keyword evidence="1" id="KW-1133">Transmembrane helix</keyword>
<comment type="caution">
    <text evidence="2">The sequence shown here is derived from an EMBL/GenBank/DDBJ whole genome shotgun (WGS) entry which is preliminary data.</text>
</comment>
<dbReference type="SUPFAM" id="SSF50199">
    <property type="entry name" value="Staphylococcal nuclease"/>
    <property type="match status" value="1"/>
</dbReference>
<feature type="transmembrane region" description="Helical" evidence="1">
    <location>
        <begin position="48"/>
        <end position="70"/>
    </location>
</feature>
<gene>
    <name evidence="2" type="ORF">Pan54_39360</name>
</gene>
<dbReference type="Gene3D" id="2.40.50.90">
    <property type="match status" value="1"/>
</dbReference>
<name>A0A5C5XLA1_9PLAN</name>
<evidence type="ECO:0000313" key="2">
    <source>
        <dbReference type="EMBL" id="TWT63183.1"/>
    </source>
</evidence>
<proteinExistence type="predicted"/>
<dbReference type="Proteomes" id="UP000316095">
    <property type="component" value="Unassembled WGS sequence"/>
</dbReference>
<dbReference type="OrthoDB" id="309040at2"/>
<keyword evidence="1" id="KW-0812">Transmembrane</keyword>
<organism evidence="2 3">
    <name type="scientific">Rubinisphaera italica</name>
    <dbReference type="NCBI Taxonomy" id="2527969"/>
    <lineage>
        <taxon>Bacteria</taxon>
        <taxon>Pseudomonadati</taxon>
        <taxon>Planctomycetota</taxon>
        <taxon>Planctomycetia</taxon>
        <taxon>Planctomycetales</taxon>
        <taxon>Planctomycetaceae</taxon>
        <taxon>Rubinisphaera</taxon>
    </lineage>
</organism>
<accession>A0A5C5XLA1</accession>
<evidence type="ECO:0000256" key="1">
    <source>
        <dbReference type="SAM" id="Phobius"/>
    </source>
</evidence>
<sequence length="198" mass="22500">MSDFPKKGEEFPRLYDPKQIRNDDHFVSHPKPLLRPLFLEQLFSCCKVAIGWIFCFVLAFFLALCVSAFVSGSVAAAEPPQTGMVVPCRIVDVYDGDTITIELTIPFKVRLMDCWAPEIRGVDDETKQRGFAARDHLREITAGRAARLEIRPPKRIDSAGDLFSFERIVGRVWLDGDEEDLSRRMVRAGHATKERTDE</sequence>
<evidence type="ECO:0000313" key="3">
    <source>
        <dbReference type="Proteomes" id="UP000316095"/>
    </source>
</evidence>
<dbReference type="EMBL" id="SJPG01000001">
    <property type="protein sequence ID" value="TWT63183.1"/>
    <property type="molecule type" value="Genomic_DNA"/>
</dbReference>
<protein>
    <recommendedName>
        <fullName evidence="4">TNase-like domain-containing protein</fullName>
    </recommendedName>
</protein>
<evidence type="ECO:0008006" key="4">
    <source>
        <dbReference type="Google" id="ProtNLM"/>
    </source>
</evidence>
<reference evidence="2 3" key="1">
    <citation type="submission" date="2019-02" db="EMBL/GenBank/DDBJ databases">
        <title>Deep-cultivation of Planctomycetes and their phenomic and genomic characterization uncovers novel biology.</title>
        <authorList>
            <person name="Wiegand S."/>
            <person name="Jogler M."/>
            <person name="Boedeker C."/>
            <person name="Pinto D."/>
            <person name="Vollmers J."/>
            <person name="Rivas-Marin E."/>
            <person name="Kohn T."/>
            <person name="Peeters S.H."/>
            <person name="Heuer A."/>
            <person name="Rast P."/>
            <person name="Oberbeckmann S."/>
            <person name="Bunk B."/>
            <person name="Jeske O."/>
            <person name="Meyerdierks A."/>
            <person name="Storesund J.E."/>
            <person name="Kallscheuer N."/>
            <person name="Luecker S."/>
            <person name="Lage O.M."/>
            <person name="Pohl T."/>
            <person name="Merkel B.J."/>
            <person name="Hornburger P."/>
            <person name="Mueller R.-W."/>
            <person name="Bruemmer F."/>
            <person name="Labrenz M."/>
            <person name="Spormann A.M."/>
            <person name="Op Den Camp H."/>
            <person name="Overmann J."/>
            <person name="Amann R."/>
            <person name="Jetten M.S.M."/>
            <person name="Mascher T."/>
            <person name="Medema M.H."/>
            <person name="Devos D.P."/>
            <person name="Kaster A.-K."/>
            <person name="Ovreas L."/>
            <person name="Rohde M."/>
            <person name="Galperin M.Y."/>
            <person name="Jogler C."/>
        </authorList>
    </citation>
    <scope>NUCLEOTIDE SEQUENCE [LARGE SCALE GENOMIC DNA]</scope>
    <source>
        <strain evidence="2 3">Pan54</strain>
    </source>
</reference>
<dbReference type="AlphaFoldDB" id="A0A5C5XLA1"/>